<protein>
    <submittedName>
        <fullName evidence="7">Sigma-70 family RNA polymerase sigma factor</fullName>
    </submittedName>
</protein>
<dbReference type="InterPro" id="IPR014284">
    <property type="entry name" value="RNA_pol_sigma-70_dom"/>
</dbReference>
<dbReference type="GO" id="GO:0006352">
    <property type="term" value="P:DNA-templated transcription initiation"/>
    <property type="evidence" value="ECO:0007669"/>
    <property type="project" value="InterPro"/>
</dbReference>
<dbReference type="InterPro" id="IPR039425">
    <property type="entry name" value="RNA_pol_sigma-70-like"/>
</dbReference>
<keyword evidence="2" id="KW-0805">Transcription regulation</keyword>
<name>A0A7K1Y1F9_9SPHI</name>
<evidence type="ECO:0000256" key="4">
    <source>
        <dbReference type="ARBA" id="ARBA00023163"/>
    </source>
</evidence>
<dbReference type="SUPFAM" id="SSF88946">
    <property type="entry name" value="Sigma2 domain of RNA polymerase sigma factors"/>
    <property type="match status" value="1"/>
</dbReference>
<dbReference type="InterPro" id="IPR036388">
    <property type="entry name" value="WH-like_DNA-bd_sf"/>
</dbReference>
<organism evidence="7 8">
    <name type="scientific">Hufsiella ginkgonis</name>
    <dbReference type="NCBI Taxonomy" id="2695274"/>
    <lineage>
        <taxon>Bacteria</taxon>
        <taxon>Pseudomonadati</taxon>
        <taxon>Bacteroidota</taxon>
        <taxon>Sphingobacteriia</taxon>
        <taxon>Sphingobacteriales</taxon>
        <taxon>Sphingobacteriaceae</taxon>
        <taxon>Hufsiella</taxon>
    </lineage>
</organism>
<evidence type="ECO:0000313" key="8">
    <source>
        <dbReference type="Proteomes" id="UP000451233"/>
    </source>
</evidence>
<dbReference type="PANTHER" id="PTHR43133">
    <property type="entry name" value="RNA POLYMERASE ECF-TYPE SIGMA FACTO"/>
    <property type="match status" value="1"/>
</dbReference>
<keyword evidence="4" id="KW-0804">Transcription</keyword>
<dbReference type="SUPFAM" id="SSF88659">
    <property type="entry name" value="Sigma3 and sigma4 domains of RNA polymerase sigma factors"/>
    <property type="match status" value="1"/>
</dbReference>
<evidence type="ECO:0000313" key="7">
    <source>
        <dbReference type="EMBL" id="MXV16516.1"/>
    </source>
</evidence>
<dbReference type="AlphaFoldDB" id="A0A7K1Y1F9"/>
<proteinExistence type="inferred from homology"/>
<dbReference type="Gene3D" id="1.10.10.10">
    <property type="entry name" value="Winged helix-like DNA-binding domain superfamily/Winged helix DNA-binding domain"/>
    <property type="match status" value="1"/>
</dbReference>
<dbReference type="Pfam" id="PF04542">
    <property type="entry name" value="Sigma70_r2"/>
    <property type="match status" value="1"/>
</dbReference>
<dbReference type="Gene3D" id="1.10.1740.10">
    <property type="match status" value="1"/>
</dbReference>
<evidence type="ECO:0000256" key="1">
    <source>
        <dbReference type="ARBA" id="ARBA00010641"/>
    </source>
</evidence>
<dbReference type="GO" id="GO:0003677">
    <property type="term" value="F:DNA binding"/>
    <property type="evidence" value="ECO:0007669"/>
    <property type="project" value="InterPro"/>
</dbReference>
<keyword evidence="8" id="KW-1185">Reference proteome</keyword>
<keyword evidence="3" id="KW-0731">Sigma factor</keyword>
<feature type="domain" description="RNA polymerase sigma-70 region 2" evidence="5">
    <location>
        <begin position="21"/>
        <end position="86"/>
    </location>
</feature>
<dbReference type="GO" id="GO:0016987">
    <property type="term" value="F:sigma factor activity"/>
    <property type="evidence" value="ECO:0007669"/>
    <property type="project" value="UniProtKB-KW"/>
</dbReference>
<reference evidence="7 8" key="1">
    <citation type="submission" date="2019-11" db="EMBL/GenBank/DDBJ databases">
        <title>Pedobacter sp. HMF7056 Genome sequencing and assembly.</title>
        <authorList>
            <person name="Kang H."/>
            <person name="Kim H."/>
            <person name="Joh K."/>
        </authorList>
    </citation>
    <scope>NUCLEOTIDE SEQUENCE [LARGE SCALE GENOMIC DNA]</scope>
    <source>
        <strain evidence="7 8">HMF7056</strain>
    </source>
</reference>
<evidence type="ECO:0000259" key="5">
    <source>
        <dbReference type="Pfam" id="PF04542"/>
    </source>
</evidence>
<sequence>MNDAELWTLIISDDYRAFTVLFERHWLRLYKTALRYTKDHAACDEVVHDLFVNIWEKRKHLVVLDFERYLVAATRYQVYTYLKRCKRSALEYREDVSLLKQSITLSAINTGQEKMLYHDLESAIDDKLKLLPKRCQEIFFLSRKEHLSNKEIAERLSISKRSVENQITVALKYLRVCLKNTA</sequence>
<feature type="domain" description="RNA polymerase sigma factor 70 region 4 type 2" evidence="6">
    <location>
        <begin position="123"/>
        <end position="173"/>
    </location>
</feature>
<dbReference type="InterPro" id="IPR013249">
    <property type="entry name" value="RNA_pol_sigma70_r4_t2"/>
</dbReference>
<dbReference type="InterPro" id="IPR013324">
    <property type="entry name" value="RNA_pol_sigma_r3/r4-like"/>
</dbReference>
<comment type="similarity">
    <text evidence="1">Belongs to the sigma-70 factor family. ECF subfamily.</text>
</comment>
<dbReference type="EMBL" id="WVHS01000003">
    <property type="protein sequence ID" value="MXV16516.1"/>
    <property type="molecule type" value="Genomic_DNA"/>
</dbReference>
<accession>A0A7K1Y1F9</accession>
<gene>
    <name evidence="7" type="ORF">GS398_14490</name>
</gene>
<evidence type="ECO:0000259" key="6">
    <source>
        <dbReference type="Pfam" id="PF08281"/>
    </source>
</evidence>
<dbReference type="Pfam" id="PF08281">
    <property type="entry name" value="Sigma70_r4_2"/>
    <property type="match status" value="1"/>
</dbReference>
<dbReference type="InterPro" id="IPR013325">
    <property type="entry name" value="RNA_pol_sigma_r2"/>
</dbReference>
<dbReference type="NCBIfam" id="TIGR02937">
    <property type="entry name" value="sigma70-ECF"/>
    <property type="match status" value="1"/>
</dbReference>
<dbReference type="PANTHER" id="PTHR43133:SF46">
    <property type="entry name" value="RNA POLYMERASE SIGMA-70 FACTOR ECF SUBFAMILY"/>
    <property type="match status" value="1"/>
</dbReference>
<dbReference type="InterPro" id="IPR007627">
    <property type="entry name" value="RNA_pol_sigma70_r2"/>
</dbReference>
<evidence type="ECO:0000256" key="2">
    <source>
        <dbReference type="ARBA" id="ARBA00023015"/>
    </source>
</evidence>
<comment type="caution">
    <text evidence="7">The sequence shown here is derived from an EMBL/GenBank/DDBJ whole genome shotgun (WGS) entry which is preliminary data.</text>
</comment>
<evidence type="ECO:0000256" key="3">
    <source>
        <dbReference type="ARBA" id="ARBA00023082"/>
    </source>
</evidence>
<dbReference type="Proteomes" id="UP000451233">
    <property type="component" value="Unassembled WGS sequence"/>
</dbReference>